<dbReference type="PANTHER" id="PTHR43649">
    <property type="entry name" value="ARABINOSE-BINDING PROTEIN-RELATED"/>
    <property type="match status" value="1"/>
</dbReference>
<keyword evidence="2" id="KW-1185">Reference proteome</keyword>
<dbReference type="KEGG" id="ifn:GM661_14790"/>
<dbReference type="InterPro" id="IPR050490">
    <property type="entry name" value="Bact_solute-bd_prot1"/>
</dbReference>
<dbReference type="PANTHER" id="PTHR43649:SF12">
    <property type="entry name" value="DIACETYLCHITOBIOSE BINDING PROTEIN DASA"/>
    <property type="match status" value="1"/>
</dbReference>
<protein>
    <submittedName>
        <fullName evidence="1">Extracellular solute-binding protein</fullName>
    </submittedName>
</protein>
<dbReference type="SUPFAM" id="SSF53850">
    <property type="entry name" value="Periplasmic binding protein-like II"/>
    <property type="match status" value="1"/>
</dbReference>
<sequence length="405" mass="46151">MKKRIIKLLVISLIVSFFVGGTVLADEKYDLTLYSIMTTNVNFDDWLADVEAGTGLNIRVIAAPTNSDTRQQKVTTVLSSGDSSIDILEINDEMAASFKSTGWLEPLQGTVLTDDIIEYFPEGYLKDMITSRNGDIVGVPGYSGYLAFWVDQKKLDKYGFESIDNKEDFIAFAKAATEDGNYGYGGSWEKTYVFNEIGTFINLFGGDYFDWTNPANKEAIQFMYDMVNTWKVTPIDQIADKYEQMNQKFIDGKYAMLFMWGTGTDYRNAGRYGEDQIHMALMPKFETRSVFTDSWSYVLNSASRNKDAAVKFLNYIAGKEGMLSAWENFDRYPARSDVAATLPRNEITDMYKKYSEETIVRGRPMVPQTMEFISDMGTIFQQTMQGKISVDEFCEKAQEYVDRYK</sequence>
<dbReference type="RefSeq" id="WP_230867527.1">
    <property type="nucleotide sequence ID" value="NZ_CP046640.1"/>
</dbReference>
<gene>
    <name evidence="1" type="ORF">GM661_14790</name>
</gene>
<accession>A0A8A7KBB0</accession>
<dbReference type="Pfam" id="PF01547">
    <property type="entry name" value="SBP_bac_1"/>
    <property type="match status" value="1"/>
</dbReference>
<proteinExistence type="predicted"/>
<dbReference type="AlphaFoldDB" id="A0A8A7KBB0"/>
<evidence type="ECO:0000313" key="2">
    <source>
        <dbReference type="Proteomes" id="UP000665020"/>
    </source>
</evidence>
<organism evidence="1 2">
    <name type="scientific">Iocasia fonsfrigidae</name>
    <dbReference type="NCBI Taxonomy" id="2682810"/>
    <lineage>
        <taxon>Bacteria</taxon>
        <taxon>Bacillati</taxon>
        <taxon>Bacillota</taxon>
        <taxon>Clostridia</taxon>
        <taxon>Halanaerobiales</taxon>
        <taxon>Halanaerobiaceae</taxon>
        <taxon>Iocasia</taxon>
    </lineage>
</organism>
<dbReference type="EMBL" id="CP046640">
    <property type="protein sequence ID" value="QTL99133.1"/>
    <property type="molecule type" value="Genomic_DNA"/>
</dbReference>
<dbReference type="Gene3D" id="3.40.190.10">
    <property type="entry name" value="Periplasmic binding protein-like II"/>
    <property type="match status" value="2"/>
</dbReference>
<dbReference type="Proteomes" id="UP000665020">
    <property type="component" value="Chromosome"/>
</dbReference>
<dbReference type="InterPro" id="IPR006059">
    <property type="entry name" value="SBP"/>
</dbReference>
<name>A0A8A7KBB0_9FIRM</name>
<reference evidence="1" key="1">
    <citation type="submission" date="2019-12" db="EMBL/GenBank/DDBJ databases">
        <authorList>
            <person name="zhang j."/>
            <person name="sun C.M."/>
        </authorList>
    </citation>
    <scope>NUCLEOTIDE SEQUENCE</scope>
    <source>
        <strain evidence="1">NS-1</strain>
    </source>
</reference>
<evidence type="ECO:0000313" key="1">
    <source>
        <dbReference type="EMBL" id="QTL99133.1"/>
    </source>
</evidence>